<feature type="transmembrane region" description="Helical" evidence="8">
    <location>
        <begin position="318"/>
        <end position="336"/>
    </location>
</feature>
<dbReference type="GO" id="GO:0005886">
    <property type="term" value="C:plasma membrane"/>
    <property type="evidence" value="ECO:0007669"/>
    <property type="project" value="UniProtKB-SubCell"/>
</dbReference>
<keyword evidence="7 8" id="KW-0472">Membrane</keyword>
<keyword evidence="11" id="KW-1185">Reference proteome</keyword>
<comment type="subcellular location">
    <subcellularLocation>
        <location evidence="1">Cell membrane</location>
        <topology evidence="1">Multi-pass membrane protein</topology>
    </subcellularLocation>
</comment>
<feature type="transmembrane region" description="Helical" evidence="8">
    <location>
        <begin position="273"/>
        <end position="297"/>
    </location>
</feature>
<dbReference type="InterPro" id="IPR038731">
    <property type="entry name" value="RgtA/B/C-like"/>
</dbReference>
<evidence type="ECO:0000256" key="8">
    <source>
        <dbReference type="SAM" id="Phobius"/>
    </source>
</evidence>
<dbReference type="RefSeq" id="WP_015279353.1">
    <property type="nucleotide sequence ID" value="NC_019940.1"/>
</dbReference>
<dbReference type="GO" id="GO:0009103">
    <property type="term" value="P:lipopolysaccharide biosynthetic process"/>
    <property type="evidence" value="ECO:0007669"/>
    <property type="project" value="UniProtKB-ARBA"/>
</dbReference>
<feature type="transmembrane region" description="Helical" evidence="8">
    <location>
        <begin position="342"/>
        <end position="359"/>
    </location>
</feature>
<reference evidence="10 11" key="1">
    <citation type="submission" date="2011-09" db="EMBL/GenBank/DDBJ databases">
        <title>Complete sequence of chromosome of Thioflavicoccus mobilis 8321.</title>
        <authorList>
            <consortium name="US DOE Joint Genome Institute"/>
            <person name="Lucas S."/>
            <person name="Han J."/>
            <person name="Lapidus A."/>
            <person name="Cheng J.-F."/>
            <person name="Goodwin L."/>
            <person name="Pitluck S."/>
            <person name="Peters L."/>
            <person name="Ovchinnikova G."/>
            <person name="Lu M."/>
            <person name="Detter J.C."/>
            <person name="Han C."/>
            <person name="Tapia R."/>
            <person name="Land M."/>
            <person name="Hauser L."/>
            <person name="Kyrpides N."/>
            <person name="Ivanova N."/>
            <person name="Pagani I."/>
            <person name="Vogl K."/>
            <person name="Liu Z."/>
            <person name="Imhoff J."/>
            <person name="Thiel V."/>
            <person name="Frigaard N.-U."/>
            <person name="Bryant D."/>
            <person name="Woyke T."/>
        </authorList>
    </citation>
    <scope>NUCLEOTIDE SEQUENCE [LARGE SCALE GENOMIC DNA]</scope>
    <source>
        <strain evidence="10 11">8321</strain>
    </source>
</reference>
<dbReference type="HOGENOM" id="CLU_016165_1_0_6"/>
<evidence type="ECO:0000256" key="1">
    <source>
        <dbReference type="ARBA" id="ARBA00004651"/>
    </source>
</evidence>
<evidence type="ECO:0000256" key="7">
    <source>
        <dbReference type="ARBA" id="ARBA00023136"/>
    </source>
</evidence>
<dbReference type="InterPro" id="IPR050297">
    <property type="entry name" value="LipidA_mod_glycosyltrf_83"/>
</dbReference>
<feature type="transmembrane region" description="Helical" evidence="8">
    <location>
        <begin position="114"/>
        <end position="146"/>
    </location>
</feature>
<evidence type="ECO:0000259" key="9">
    <source>
        <dbReference type="Pfam" id="PF13231"/>
    </source>
</evidence>
<dbReference type="OrthoDB" id="108054at2"/>
<keyword evidence="4" id="KW-0808">Transferase</keyword>
<dbReference type="STRING" id="765912.Thimo_0333"/>
<keyword evidence="3" id="KW-0328">Glycosyltransferase</keyword>
<dbReference type="EMBL" id="CP003051">
    <property type="protein sequence ID" value="AGA89203.1"/>
    <property type="molecule type" value="Genomic_DNA"/>
</dbReference>
<dbReference type="GO" id="GO:0016763">
    <property type="term" value="F:pentosyltransferase activity"/>
    <property type="evidence" value="ECO:0007669"/>
    <property type="project" value="TreeGrafter"/>
</dbReference>
<dbReference type="KEGG" id="tmb:Thimo_0333"/>
<dbReference type="PANTHER" id="PTHR33908">
    <property type="entry name" value="MANNOSYLTRANSFERASE YKCB-RELATED"/>
    <property type="match status" value="1"/>
</dbReference>
<organism evidence="10 11">
    <name type="scientific">Thioflavicoccus mobilis 8321</name>
    <dbReference type="NCBI Taxonomy" id="765912"/>
    <lineage>
        <taxon>Bacteria</taxon>
        <taxon>Pseudomonadati</taxon>
        <taxon>Pseudomonadota</taxon>
        <taxon>Gammaproteobacteria</taxon>
        <taxon>Chromatiales</taxon>
        <taxon>Chromatiaceae</taxon>
        <taxon>Thioflavicoccus</taxon>
    </lineage>
</organism>
<dbReference type="AlphaFoldDB" id="L0GR29"/>
<evidence type="ECO:0000256" key="5">
    <source>
        <dbReference type="ARBA" id="ARBA00022692"/>
    </source>
</evidence>
<sequence>MERPVPVPSPSLAAHWLILALAGITLWRLAVAWLLPVTQDEAYYFDWARALAWGYFDHPPGVAVLGLGTWLAPGSAPFSTLAARLGNLLAATATLLVLLAFYRRCGLRAPGDRLVALALAAASLPAIAGGILATPDTALALAWALALHEALAALQGDRRRWLTAGLAVGLGLLGKYTMVLIGPVLLWAILRADPRALRTPWPYLGGLVALLVFLPHVLWNADHGWVTMRFQFGHGFAVASGPLVEAPLPMPIGAPPAAEAASVVTSAPGSAGVAGYLGTQVALLGLLVLPLTASLLGRGGPRRIAATVSATLEPKARALLGAASVFPLAFFALVAWRSDVEPNWPVVYLLGAAPLAALAARPWWRWVLAAAAVNLLLATLYAVHGATGAPPLPAGQERILRETHGFRALAAAVAGLDGPIFADRYQTTAMLRFYAPGLPIGQWPGLTRPSEYLRGHLAVPGPAEIERAGGLWLISRGRAPALPGLTLTTTRTLWDCLGDTLLASPQSPCERPLHVWRLVHYRVGAGPPADRR</sequence>
<evidence type="ECO:0000313" key="10">
    <source>
        <dbReference type="EMBL" id="AGA89203.1"/>
    </source>
</evidence>
<gene>
    <name evidence="10" type="ORF">Thimo_0333</name>
</gene>
<accession>L0GR29</accession>
<keyword evidence="2" id="KW-1003">Cell membrane</keyword>
<keyword evidence="5 8" id="KW-0812">Transmembrane</keyword>
<feature type="transmembrane region" description="Helical" evidence="8">
    <location>
        <begin position="166"/>
        <end position="189"/>
    </location>
</feature>
<keyword evidence="6 8" id="KW-1133">Transmembrane helix</keyword>
<feature type="transmembrane region" description="Helical" evidence="8">
    <location>
        <begin position="366"/>
        <end position="384"/>
    </location>
</feature>
<evidence type="ECO:0000256" key="2">
    <source>
        <dbReference type="ARBA" id="ARBA00022475"/>
    </source>
</evidence>
<dbReference type="Pfam" id="PF13231">
    <property type="entry name" value="PMT_2"/>
    <property type="match status" value="1"/>
</dbReference>
<dbReference type="PANTHER" id="PTHR33908:SF11">
    <property type="entry name" value="MEMBRANE PROTEIN"/>
    <property type="match status" value="1"/>
</dbReference>
<feature type="transmembrane region" description="Helical" evidence="8">
    <location>
        <begin position="81"/>
        <end position="102"/>
    </location>
</feature>
<proteinExistence type="predicted"/>
<feature type="transmembrane region" description="Helical" evidence="8">
    <location>
        <begin position="12"/>
        <end position="35"/>
    </location>
</feature>
<evidence type="ECO:0000256" key="3">
    <source>
        <dbReference type="ARBA" id="ARBA00022676"/>
    </source>
</evidence>
<dbReference type="Proteomes" id="UP000010816">
    <property type="component" value="Chromosome"/>
</dbReference>
<name>L0GR29_9GAMM</name>
<feature type="transmembrane region" description="Helical" evidence="8">
    <location>
        <begin position="201"/>
        <end position="219"/>
    </location>
</feature>
<protein>
    <recommendedName>
        <fullName evidence="9">Glycosyltransferase RgtA/B/C/D-like domain-containing protein</fullName>
    </recommendedName>
</protein>
<feature type="domain" description="Glycosyltransferase RgtA/B/C/D-like" evidence="9">
    <location>
        <begin position="58"/>
        <end position="219"/>
    </location>
</feature>
<evidence type="ECO:0000256" key="6">
    <source>
        <dbReference type="ARBA" id="ARBA00022989"/>
    </source>
</evidence>
<evidence type="ECO:0000256" key="4">
    <source>
        <dbReference type="ARBA" id="ARBA00022679"/>
    </source>
</evidence>
<evidence type="ECO:0000313" key="11">
    <source>
        <dbReference type="Proteomes" id="UP000010816"/>
    </source>
</evidence>
<dbReference type="eggNOG" id="COG1807">
    <property type="taxonomic scope" value="Bacteria"/>
</dbReference>